<keyword evidence="4" id="KW-1185">Reference proteome</keyword>
<dbReference type="InterPro" id="IPR036397">
    <property type="entry name" value="RNaseH_sf"/>
</dbReference>
<name>A0ABQ9GJ37_9NEOP</name>
<feature type="region of interest" description="Disordered" evidence="1">
    <location>
        <begin position="1587"/>
        <end position="1609"/>
    </location>
</feature>
<feature type="transmembrane region" description="Helical" evidence="2">
    <location>
        <begin position="595"/>
        <end position="612"/>
    </location>
</feature>
<evidence type="ECO:0000313" key="3">
    <source>
        <dbReference type="EMBL" id="KAJ8872055.1"/>
    </source>
</evidence>
<dbReference type="EMBL" id="JARBHB010000011">
    <property type="protein sequence ID" value="KAJ8872055.1"/>
    <property type="molecule type" value="Genomic_DNA"/>
</dbReference>
<organism evidence="3 4">
    <name type="scientific">Dryococelus australis</name>
    <dbReference type="NCBI Taxonomy" id="614101"/>
    <lineage>
        <taxon>Eukaryota</taxon>
        <taxon>Metazoa</taxon>
        <taxon>Ecdysozoa</taxon>
        <taxon>Arthropoda</taxon>
        <taxon>Hexapoda</taxon>
        <taxon>Insecta</taxon>
        <taxon>Pterygota</taxon>
        <taxon>Neoptera</taxon>
        <taxon>Polyneoptera</taxon>
        <taxon>Phasmatodea</taxon>
        <taxon>Verophasmatodea</taxon>
        <taxon>Anareolatae</taxon>
        <taxon>Phasmatidae</taxon>
        <taxon>Eurycanthinae</taxon>
        <taxon>Dryococelus</taxon>
    </lineage>
</organism>
<comment type="caution">
    <text evidence="3">The sequence shown here is derived from an EMBL/GenBank/DDBJ whole genome shotgun (WGS) entry which is preliminary data.</text>
</comment>
<accession>A0ABQ9GJ37</accession>
<feature type="compositionally biased region" description="Basic and acidic residues" evidence="1">
    <location>
        <begin position="11"/>
        <end position="24"/>
    </location>
</feature>
<evidence type="ECO:0000256" key="1">
    <source>
        <dbReference type="SAM" id="MobiDB-lite"/>
    </source>
</evidence>
<keyword evidence="2" id="KW-0812">Transmembrane</keyword>
<protein>
    <submittedName>
        <fullName evidence="3">Uncharacterized protein</fullName>
    </submittedName>
</protein>
<feature type="compositionally biased region" description="Polar residues" evidence="1">
    <location>
        <begin position="26"/>
        <end position="37"/>
    </location>
</feature>
<keyword evidence="2" id="KW-0472">Membrane</keyword>
<feature type="compositionally biased region" description="Basic and acidic residues" evidence="1">
    <location>
        <begin position="1587"/>
        <end position="1597"/>
    </location>
</feature>
<feature type="region of interest" description="Disordered" evidence="1">
    <location>
        <begin position="1"/>
        <end position="47"/>
    </location>
</feature>
<feature type="region of interest" description="Disordered" evidence="1">
    <location>
        <begin position="1395"/>
        <end position="1414"/>
    </location>
</feature>
<feature type="transmembrane region" description="Helical" evidence="2">
    <location>
        <begin position="624"/>
        <end position="641"/>
    </location>
</feature>
<feature type="transmembrane region" description="Helical" evidence="2">
    <location>
        <begin position="647"/>
        <end position="667"/>
    </location>
</feature>
<evidence type="ECO:0000313" key="4">
    <source>
        <dbReference type="Proteomes" id="UP001159363"/>
    </source>
</evidence>
<proteinExistence type="predicted"/>
<sequence length="2627" mass="290468">MRVTEVSMKQRQNERAEETRDPRENPPTSASSDTILTCKNPGGSQPGIEHDVRISRDGTVGLAAALRMIRLSSTSVTSVVQLTEPEHCPCIGTCKIRVIRGIKLDFTVLYTLWPPSFLQWLLPGCKIIRISNDIVNTKPYSMPRRGKQAASCEVFERGRIWSSAYRSPNCVFIGCCPTPGSNGIRKVFPCKSAIGSEACRAGQITGDPIAKATSLYMHIIDNITTEQISTQSRNSTEVLLAWACPFTDWPREALGSRPVSDWLLYAPEWGEPMHTRYFFPWFLLCVRHPESDVELIVPRQWRQSARPVAFFQKRGDIRYWDGTVKDPGARFLLHASSADVKHYWAAAFQSITPRVKYVCPALTTPTSSITTTCGPLRRDDCSDLRVCVGELVCSEEWGCSAGLWAGCLSDKTFGTMEIDTLNKLVSLYRLVYKFADVNCALLVCCHSGRRRLAQPSPAALALLIEDMLNMKDTIVFSRCPERLPSELSGILKFLSVFRMNEVAPGQLSGLDLIGDPAWHGPYTKNEVDRSRWLLTTNLRVPSLNCFSASTSSEDGVFWILASGTTNYCGDERVKGSASCSYFSAFEASKRLRSKAYTTLIACIFASCSYFSAIEASKRLRSKAYTTLIACIFASCSYFSAIEASKRLGSKAYTTLIACIFASCSYFSAFEASKRLRSRAYTTLIACIFASMLKTLKLVCSSSVGDLHEHTTGDAAAFHKGMFAKHACYAYQGACLSRPWVSGVFEISVKECSAVVSLGVTRARDDERGEKRVAPGVTNGRNICDCEHQSSKECDWQAGLLIAPPYLACRGVQIFDTPPRSPLAHPLFLGLGHTKYIQPDGALKLIRPSIESSSLGGKSDEWTVGKTICPAIGRISRDRRTDGRLTDATDGCDSAFNDLRLGGGLAIWSTTVLACSAYVIGFQELFSQRGSGFTFKQLPMEKLRWREYIQYVFLQIARTAAKFLQKSLTFRLATNAKFDLGPSSEITRVGEKQTKLATLSLLIGHCVLQKVHYWRTILARDVGVCGMAGSLFVESGEFWAALNTEVLRCDDTGEVSDIVQHESHMRKTGVDPASKLNPVRQRGRRMLVSLSVKKLAVLDREARKENSGRSGAVHAITQDLDSWEIQGVTYRFKISSFDSLEDTASSLHIHEEIRDTPHESSSIGPIAVATGYASQSSIHSRHYRLLIGCCHQARPSYRTALKDLSHYSSLLITGSQLNKACTHNCSPITVAGDNNKCLNYMTMSTCDKAAGVNSTCLANSILYMQPLHIFFRPSPHSSLFPQACEAHRLKDITGIRKIACIYKRAACVSHAYHIPHRLYESVKSEENWATRNSEFLRADEGESWSLPIVLVQTNGKWACPHHSNLHTNSCLCMLSTVWFGSHFRGNLHEGIVRRRPQEKAMPRGTGESHPSQLTHHNPQFQYSPAAFFSFPLTCFVMLSRPSTASVSHPCDHTSYLSNHWGRGGSEVSLSPRPGRSRIFACGNHAGRCRWSADFLGDLPFTHALSFLHQSSSSALKTSLLTAAQISSLTHLKPRHLHKSVANHQHVPTYIGYNGRFFCGVYPGPLSRSLCAATVVNLRRLFRSTGPRRGYDYEQKERGEEGDETKQRRRVDRCVPDTMSPHHSWTPQSSAYWSHSCVFIGCCSTPGSYGIRKVFPCKSAIGSETYRAGLINCDPMAKQSMAIDEQLLGAYGIEVYRVLIFFREKSLVLTIAHITIELSQEVFELANFSGTRQLVKTFVHSSYSSRKLELETQVLLAKSVTSQGDVFKAGPEYLYRGSLNNSESGEILGVRNQRTMGRRTKAGKPTLEKRDTVAGEGCIVARSIAELFKKLEFQGKLHSGLGVGGVLDPQDLADMACPRSECIYLFVAILSQLRRMTIMSRQVNDPQGLTDTAWQPGVAVWRGVKVGGERESGYKQAGPDLKLSGHSAPSSKLRVQRGYDRGQPGVAVWRGVKVGGERESGYKQAGPDLKLSGHSAPSSTDVYLNSSLSRLHRTSRNLGDNEVMIVGYCNYAPATIAPTFISSATHFVVCACALTRGLNTDDHLVQEQTADMTRFTLSQSPACFLRPARSVYPTHVSQQTIGPKIYTDHKKCSKFPAAIRTMNWPAYSADTNCIENVWSILKRAISNRAHPPMTIQAAKTAAIEEWNYSPQSADLILFGPLDLARSNIVDNVVPGRLDNPAEVTCGSKLRCMVPVPELFNDELQKVRYSSTTFQKLRCEVSSAGHDVSVKPPRGGERCSKPAARLVAAPELQGAIRISCEGAERHSGCLAPSQPRRSSFLADARNVIAEIPEDKDITVIELAEPRRRAQVSTGAFELGSRGRKLNNFENNIINFLGSSAKQDFRRTPQSSFILELSCVFIGCCPTPGSYGIRKVFPCTSAIGSEACRAGQITGDPIAKVTPPFMGLTSVFASNRERTISAMRSGCGFPCNAGAIGESDYRLAPFGKVRVEGGQYPYPSPGCLHRPHRTSGIRTPPPPPPREPRGQHVLPFPVHHTPFRGICDPDFSGLLRIPALRHWLSKLSFTGSLLVESHPGCSSKLWSNRSETPWRMRIKFNLFLNELAKFPACVATCKVCVIVCTKLNFTVLEVSMQQVWNDRPGKTVDPREILPSSSIVWHDSHMRKSGNRTRR</sequence>
<evidence type="ECO:0000256" key="2">
    <source>
        <dbReference type="SAM" id="Phobius"/>
    </source>
</evidence>
<dbReference type="Proteomes" id="UP001159363">
    <property type="component" value="Chromosome 10"/>
</dbReference>
<gene>
    <name evidence="3" type="ORF">PR048_025656</name>
</gene>
<dbReference type="Gene3D" id="3.30.420.10">
    <property type="entry name" value="Ribonuclease H-like superfamily/Ribonuclease H"/>
    <property type="match status" value="1"/>
</dbReference>
<reference evidence="3 4" key="1">
    <citation type="submission" date="2023-02" db="EMBL/GenBank/DDBJ databases">
        <title>LHISI_Scaffold_Assembly.</title>
        <authorList>
            <person name="Stuart O.P."/>
            <person name="Cleave R."/>
            <person name="Magrath M.J.L."/>
            <person name="Mikheyev A.S."/>
        </authorList>
    </citation>
    <scope>NUCLEOTIDE SEQUENCE [LARGE SCALE GENOMIC DNA]</scope>
    <source>
        <strain evidence="3">Daus_M_001</strain>
        <tissue evidence="3">Leg muscle</tissue>
    </source>
</reference>
<keyword evidence="2" id="KW-1133">Transmembrane helix</keyword>